<keyword evidence="1" id="KW-0812">Transmembrane</keyword>
<keyword evidence="1" id="KW-1133">Transmembrane helix</keyword>
<name>A0A1N7L8Q5_9FLAO</name>
<sequence>MFSVSTIGYNDALEKFYKFNLKTKKRTLLHSLLYYLNILIKYLINYLALRNNFFSF</sequence>
<reference evidence="3" key="1">
    <citation type="submission" date="2017-01" db="EMBL/GenBank/DDBJ databases">
        <authorList>
            <person name="Varghese N."/>
            <person name="Submissions S."/>
        </authorList>
    </citation>
    <scope>NUCLEOTIDE SEQUENCE [LARGE SCALE GENOMIC DNA]</scope>
    <source>
        <strain evidence="3">DSM 21068</strain>
    </source>
</reference>
<accession>A0A1N7L8Q5</accession>
<dbReference type="EMBL" id="FTOJ01000002">
    <property type="protein sequence ID" value="SIS70070.1"/>
    <property type="molecule type" value="Genomic_DNA"/>
</dbReference>
<gene>
    <name evidence="2" type="ORF">SAMN05421796_102105</name>
</gene>
<dbReference type="Proteomes" id="UP000186246">
    <property type="component" value="Unassembled WGS sequence"/>
</dbReference>
<evidence type="ECO:0000313" key="2">
    <source>
        <dbReference type="EMBL" id="SIS70070.1"/>
    </source>
</evidence>
<proteinExistence type="predicted"/>
<evidence type="ECO:0000313" key="3">
    <source>
        <dbReference type="Proteomes" id="UP000186246"/>
    </source>
</evidence>
<organism evidence="2 3">
    <name type="scientific">Chryseobacterium piscicola</name>
    <dbReference type="NCBI Taxonomy" id="551459"/>
    <lineage>
        <taxon>Bacteria</taxon>
        <taxon>Pseudomonadati</taxon>
        <taxon>Bacteroidota</taxon>
        <taxon>Flavobacteriia</taxon>
        <taxon>Flavobacteriales</taxon>
        <taxon>Weeksellaceae</taxon>
        <taxon>Chryseobacterium group</taxon>
        <taxon>Chryseobacterium</taxon>
    </lineage>
</organism>
<feature type="transmembrane region" description="Helical" evidence="1">
    <location>
        <begin position="32"/>
        <end position="49"/>
    </location>
</feature>
<protein>
    <submittedName>
        <fullName evidence="2">Uncharacterized protein</fullName>
    </submittedName>
</protein>
<dbReference type="AlphaFoldDB" id="A0A1N7L8Q5"/>
<keyword evidence="1" id="KW-0472">Membrane</keyword>
<evidence type="ECO:0000256" key="1">
    <source>
        <dbReference type="SAM" id="Phobius"/>
    </source>
</evidence>